<reference evidence="2 3" key="1">
    <citation type="submission" date="2019-03" db="EMBL/GenBank/DDBJ databases">
        <authorList>
            <person name="Nijsse B."/>
        </authorList>
    </citation>
    <scope>NUCLEOTIDE SEQUENCE [LARGE SCALE GENOMIC DNA]</scope>
    <source>
        <strain evidence="2">Desulfoluna butyratoxydans MSL71</strain>
    </source>
</reference>
<dbReference type="InterPro" id="IPR003729">
    <property type="entry name" value="Bi_nuclease_dom"/>
</dbReference>
<dbReference type="RefSeq" id="WP_180143688.1">
    <property type="nucleotide sequence ID" value="NZ_CAADHO010000008.1"/>
</dbReference>
<keyword evidence="3" id="KW-1185">Reference proteome</keyword>
<dbReference type="Proteomes" id="UP000507962">
    <property type="component" value="Unassembled WGS sequence"/>
</dbReference>
<feature type="domain" description="BFN" evidence="1">
    <location>
        <begin position="2"/>
        <end position="133"/>
    </location>
</feature>
<dbReference type="SUPFAM" id="SSF103256">
    <property type="entry name" value="Hypothetical protein TM0160"/>
    <property type="match status" value="1"/>
</dbReference>
<dbReference type="AlphaFoldDB" id="A0A4U8YPP9"/>
<dbReference type="InterPro" id="IPR036104">
    <property type="entry name" value="BFN_sf"/>
</dbReference>
<sequence length="165" mass="18636">MTHEMTIASISMDKITRTPVLVLKSEKDGRLLPIWIGLLEASSIVFGLQETPTQRPLTHDLFCQFLSHTDTSVERVVVSDLVENTYHARIIFTAGGQHFELDSRPSDAIAMAVRFRAPIFVEDHVLEEARKESESVEVADETSEGKRWAEYLEGLSPEDFGKYKV</sequence>
<dbReference type="Gene3D" id="3.10.690.10">
    <property type="entry name" value="Bifunctional nuclease domain"/>
    <property type="match status" value="1"/>
</dbReference>
<dbReference type="EMBL" id="CAADHO010000008">
    <property type="protein sequence ID" value="VFQ46225.1"/>
    <property type="molecule type" value="Genomic_DNA"/>
</dbReference>
<evidence type="ECO:0000313" key="2">
    <source>
        <dbReference type="EMBL" id="VFQ46225.1"/>
    </source>
</evidence>
<dbReference type="Pfam" id="PF02577">
    <property type="entry name" value="BFN_dom"/>
    <property type="match status" value="1"/>
</dbReference>
<organism evidence="2 3">
    <name type="scientific">Desulfoluna butyratoxydans</name>
    <dbReference type="NCBI Taxonomy" id="231438"/>
    <lineage>
        <taxon>Bacteria</taxon>
        <taxon>Pseudomonadati</taxon>
        <taxon>Thermodesulfobacteriota</taxon>
        <taxon>Desulfobacteria</taxon>
        <taxon>Desulfobacterales</taxon>
        <taxon>Desulfolunaceae</taxon>
        <taxon>Desulfoluna</taxon>
    </lineage>
</organism>
<protein>
    <submittedName>
        <fullName evidence="2">Bifunctional nuclease</fullName>
    </submittedName>
</protein>
<name>A0A4U8YPP9_9BACT</name>
<dbReference type="GO" id="GO:0004518">
    <property type="term" value="F:nuclease activity"/>
    <property type="evidence" value="ECO:0007669"/>
    <property type="project" value="InterPro"/>
</dbReference>
<accession>A0A4U8YPP9</accession>
<gene>
    <name evidence="2" type="ORF">MSL71_38880</name>
</gene>
<proteinExistence type="predicted"/>
<evidence type="ECO:0000259" key="1">
    <source>
        <dbReference type="PROSITE" id="PS51658"/>
    </source>
</evidence>
<dbReference type="PANTHER" id="PTHR15160">
    <property type="entry name" value="VON HIPPEL-LINDAU PROTEIN"/>
    <property type="match status" value="1"/>
</dbReference>
<evidence type="ECO:0000313" key="3">
    <source>
        <dbReference type="Proteomes" id="UP000507962"/>
    </source>
</evidence>
<dbReference type="PROSITE" id="PS51658">
    <property type="entry name" value="BFN"/>
    <property type="match status" value="1"/>
</dbReference>
<dbReference type="PANTHER" id="PTHR15160:SF1">
    <property type="entry name" value="VON HIPPEL-LINDAU DISEASE TUMOR SUPPRESSOR"/>
    <property type="match status" value="1"/>
</dbReference>